<comment type="similarity">
    <text evidence="3">Belongs to the succinate dehydrogenase/fumarate reductase iron-sulfur protein family.</text>
</comment>
<proteinExistence type="inferred from homology"/>
<dbReference type="GO" id="GO:0008177">
    <property type="term" value="F:succinate dehydrogenase (quinone) activity"/>
    <property type="evidence" value="ECO:0007669"/>
    <property type="project" value="UniProtKB-EC"/>
</dbReference>
<evidence type="ECO:0000256" key="7">
    <source>
        <dbReference type="ARBA" id="ARBA00022714"/>
    </source>
</evidence>
<evidence type="ECO:0000256" key="8">
    <source>
        <dbReference type="ARBA" id="ARBA00022723"/>
    </source>
</evidence>
<evidence type="ECO:0000313" key="16">
    <source>
        <dbReference type="Proteomes" id="UP000013167"/>
    </source>
</evidence>
<dbReference type="AlphaFoldDB" id="N0E153"/>
<keyword evidence="12" id="KW-0003">3Fe-4S</keyword>
<dbReference type="GO" id="GO:0009055">
    <property type="term" value="F:electron transfer activity"/>
    <property type="evidence" value="ECO:0007669"/>
    <property type="project" value="InterPro"/>
</dbReference>
<dbReference type="PANTHER" id="PTHR11921">
    <property type="entry name" value="SUCCINATE DEHYDROGENASE IRON-SULFUR PROTEIN"/>
    <property type="match status" value="1"/>
</dbReference>
<protein>
    <recommendedName>
        <fullName evidence="4">succinate dehydrogenase</fullName>
        <ecNumber evidence="4">1.3.5.1</ecNumber>
    </recommendedName>
</protein>
<dbReference type="eggNOG" id="COG0479">
    <property type="taxonomic scope" value="Bacteria"/>
</dbReference>
<dbReference type="HOGENOM" id="CLU_044838_3_3_11"/>
<dbReference type="InterPro" id="IPR050573">
    <property type="entry name" value="SDH/FRD_Iron-Sulfur"/>
</dbReference>
<name>N0E153_9MICO</name>
<dbReference type="Pfam" id="PF13183">
    <property type="entry name" value="Fer4_8"/>
    <property type="match status" value="1"/>
</dbReference>
<evidence type="ECO:0000256" key="11">
    <source>
        <dbReference type="ARBA" id="ARBA00023014"/>
    </source>
</evidence>
<organism evidence="15 16">
    <name type="scientific">Phycicoccus elongatus Lp2</name>
    <dbReference type="NCBI Taxonomy" id="1193181"/>
    <lineage>
        <taxon>Bacteria</taxon>
        <taxon>Bacillati</taxon>
        <taxon>Actinomycetota</taxon>
        <taxon>Actinomycetes</taxon>
        <taxon>Micrococcales</taxon>
        <taxon>Intrasporangiaceae</taxon>
        <taxon>Phycicoccus</taxon>
    </lineage>
</organism>
<comment type="cofactor">
    <cofactor evidence="13">
        <name>[2Fe-2S] cluster</name>
        <dbReference type="ChEBI" id="CHEBI:190135"/>
    </cofactor>
</comment>
<evidence type="ECO:0000256" key="13">
    <source>
        <dbReference type="ARBA" id="ARBA00034078"/>
    </source>
</evidence>
<dbReference type="Proteomes" id="UP000013167">
    <property type="component" value="Unassembled WGS sequence"/>
</dbReference>
<dbReference type="STRING" id="1193181.BN10_630022"/>
<accession>N0E153</accession>
<evidence type="ECO:0000256" key="3">
    <source>
        <dbReference type="ARBA" id="ARBA00009433"/>
    </source>
</evidence>
<evidence type="ECO:0000256" key="2">
    <source>
        <dbReference type="ARBA" id="ARBA00001966"/>
    </source>
</evidence>
<dbReference type="GO" id="GO:0051539">
    <property type="term" value="F:4 iron, 4 sulfur cluster binding"/>
    <property type="evidence" value="ECO:0007669"/>
    <property type="project" value="UniProtKB-KW"/>
</dbReference>
<dbReference type="InterPro" id="IPR017896">
    <property type="entry name" value="4Fe4S_Fe-S-bd"/>
</dbReference>
<comment type="cofactor">
    <cofactor evidence="2">
        <name>[4Fe-4S] cluster</name>
        <dbReference type="ChEBI" id="CHEBI:49883"/>
    </cofactor>
</comment>
<evidence type="ECO:0000256" key="4">
    <source>
        <dbReference type="ARBA" id="ARBA00012792"/>
    </source>
</evidence>
<dbReference type="PROSITE" id="PS51379">
    <property type="entry name" value="4FE4S_FER_2"/>
    <property type="match status" value="1"/>
</dbReference>
<dbReference type="SUPFAM" id="SSF46548">
    <property type="entry name" value="alpha-helical ferredoxin"/>
    <property type="match status" value="1"/>
</dbReference>
<dbReference type="EMBL" id="CAIZ01000134">
    <property type="protein sequence ID" value="CCH70668.1"/>
    <property type="molecule type" value="Genomic_DNA"/>
</dbReference>
<dbReference type="GO" id="GO:0051538">
    <property type="term" value="F:3 iron, 4 sulfur cluster binding"/>
    <property type="evidence" value="ECO:0007669"/>
    <property type="project" value="UniProtKB-KW"/>
</dbReference>
<dbReference type="Gene3D" id="3.10.20.30">
    <property type="match status" value="1"/>
</dbReference>
<dbReference type="InterPro" id="IPR009051">
    <property type="entry name" value="Helical_ferredxn"/>
</dbReference>
<keyword evidence="7" id="KW-0001">2Fe-2S</keyword>
<gene>
    <name evidence="15" type="primary">sdhB</name>
    <name evidence="15" type="ORF">BN10_630022</name>
</gene>
<evidence type="ECO:0000313" key="15">
    <source>
        <dbReference type="EMBL" id="CCH70668.1"/>
    </source>
</evidence>
<feature type="domain" description="4Fe-4S ferredoxin-type" evidence="14">
    <location>
        <begin position="160"/>
        <end position="191"/>
    </location>
</feature>
<comment type="caution">
    <text evidence="15">The sequence shown here is derived from an EMBL/GenBank/DDBJ whole genome shotgun (WGS) entry which is preliminary data.</text>
</comment>
<dbReference type="EC" id="1.3.5.1" evidence="4"/>
<evidence type="ECO:0000259" key="14">
    <source>
        <dbReference type="PROSITE" id="PS51379"/>
    </source>
</evidence>
<keyword evidence="9 15" id="KW-0560">Oxidoreductase</keyword>
<dbReference type="InterPro" id="IPR036010">
    <property type="entry name" value="2Fe-2S_ferredoxin-like_sf"/>
</dbReference>
<dbReference type="GO" id="GO:0051537">
    <property type="term" value="F:2 iron, 2 sulfur cluster binding"/>
    <property type="evidence" value="ECO:0007669"/>
    <property type="project" value="UniProtKB-KW"/>
</dbReference>
<dbReference type="SUPFAM" id="SSF54292">
    <property type="entry name" value="2Fe-2S ferredoxin-like"/>
    <property type="match status" value="1"/>
</dbReference>
<dbReference type="InterPro" id="IPR004489">
    <property type="entry name" value="Succ_DH/fum_Rdtase_Fe-S"/>
</dbReference>
<reference evidence="15 16" key="1">
    <citation type="journal article" date="2013" name="ISME J.">
        <title>A metabolic model for members of the genus Tetrasphaera involved in enhanced biological phosphorus removal.</title>
        <authorList>
            <person name="Kristiansen R."/>
            <person name="Nguyen H.T.T."/>
            <person name="Saunders A.M."/>
            <person name="Nielsen J.L."/>
            <person name="Wimmer R."/>
            <person name="Le V.Q."/>
            <person name="McIlroy S.J."/>
            <person name="Petrovski S."/>
            <person name="Seviour R.J."/>
            <person name="Calteau A."/>
            <person name="Nielsen K.L."/>
            <person name="Nielsen P.H."/>
        </authorList>
    </citation>
    <scope>NUCLEOTIDE SEQUENCE [LARGE SCALE GENOMIC DNA]</scope>
    <source>
        <strain evidence="15 16">Lp2</strain>
    </source>
</reference>
<keyword evidence="6" id="KW-0816">Tricarboxylic acid cycle</keyword>
<dbReference type="InterPro" id="IPR006058">
    <property type="entry name" value="2Fe2S_fd_BS"/>
</dbReference>
<sequence length="258" mass="27730">MATSTKSDPKNMDLTLRIWRQDGPSDRGHLQTYEVSDISPDMSFLEMLDVLNEQLNAKGEEPIAFDSDCREGICGMCGLMISGHAHGPEKTTTCQLHMRSFKDGDTITVEPWRADAFPIIKDLVVDRSSFDRIIQAGGFISVNTGSAPEANAAPVPKQKADRAFQSAECIGCGACVAACPNASAMLFMGAKVTHLGELPQGQPERWARVVSMVSQHDHEGFGGCTNTGACSVACPKGIPQDVISTLNKDLRTAMRQGG</sequence>
<dbReference type="NCBIfam" id="NF005746">
    <property type="entry name" value="PRK07570.1"/>
    <property type="match status" value="1"/>
</dbReference>
<dbReference type="GO" id="GO:0006099">
    <property type="term" value="P:tricarboxylic acid cycle"/>
    <property type="evidence" value="ECO:0007669"/>
    <property type="project" value="UniProtKB-KW"/>
</dbReference>
<dbReference type="GO" id="GO:0022904">
    <property type="term" value="P:respiratory electron transport chain"/>
    <property type="evidence" value="ECO:0007669"/>
    <property type="project" value="TreeGrafter"/>
</dbReference>
<dbReference type="PANTHER" id="PTHR11921:SF41">
    <property type="entry name" value="SUCCINATE DEHYDROGENASE"/>
    <property type="match status" value="1"/>
</dbReference>
<keyword evidence="11" id="KW-0411">Iron-sulfur</keyword>
<dbReference type="Gene3D" id="1.10.1060.10">
    <property type="entry name" value="Alpha-helical ferredoxin"/>
    <property type="match status" value="1"/>
</dbReference>
<dbReference type="Pfam" id="PF13085">
    <property type="entry name" value="Fer2_3"/>
    <property type="match status" value="1"/>
</dbReference>
<dbReference type="PROSITE" id="PS00198">
    <property type="entry name" value="4FE4S_FER_1"/>
    <property type="match status" value="1"/>
</dbReference>
<keyword evidence="16" id="KW-1185">Reference proteome</keyword>
<dbReference type="PROSITE" id="PS00197">
    <property type="entry name" value="2FE2S_FER_1"/>
    <property type="match status" value="1"/>
</dbReference>
<evidence type="ECO:0000256" key="1">
    <source>
        <dbReference type="ARBA" id="ARBA00001927"/>
    </source>
</evidence>
<evidence type="ECO:0000256" key="9">
    <source>
        <dbReference type="ARBA" id="ARBA00023002"/>
    </source>
</evidence>
<dbReference type="InterPro" id="IPR017900">
    <property type="entry name" value="4Fe4S_Fe_S_CS"/>
</dbReference>
<dbReference type="GO" id="GO:0046872">
    <property type="term" value="F:metal ion binding"/>
    <property type="evidence" value="ECO:0007669"/>
    <property type="project" value="UniProtKB-KW"/>
</dbReference>
<evidence type="ECO:0000256" key="12">
    <source>
        <dbReference type="ARBA" id="ARBA00023291"/>
    </source>
</evidence>
<evidence type="ECO:0000256" key="6">
    <source>
        <dbReference type="ARBA" id="ARBA00022532"/>
    </source>
</evidence>
<keyword evidence="10" id="KW-0408">Iron</keyword>
<dbReference type="NCBIfam" id="TIGR00384">
    <property type="entry name" value="dhsB"/>
    <property type="match status" value="1"/>
</dbReference>
<evidence type="ECO:0000256" key="10">
    <source>
        <dbReference type="ARBA" id="ARBA00023004"/>
    </source>
</evidence>
<comment type="cofactor">
    <cofactor evidence="1">
        <name>[3Fe-4S] cluster</name>
        <dbReference type="ChEBI" id="CHEBI:21137"/>
    </cofactor>
</comment>
<keyword evidence="8" id="KW-0479">Metal-binding</keyword>
<dbReference type="InterPro" id="IPR012675">
    <property type="entry name" value="Beta-grasp_dom_sf"/>
</dbReference>
<evidence type="ECO:0000256" key="5">
    <source>
        <dbReference type="ARBA" id="ARBA00022485"/>
    </source>
</evidence>
<dbReference type="InterPro" id="IPR025192">
    <property type="entry name" value="Succ_DH/fum_Rdtase_N"/>
</dbReference>
<keyword evidence="5" id="KW-0004">4Fe-4S</keyword>